<dbReference type="AlphaFoldDB" id="A0A7H0H9Z1"/>
<feature type="compositionally biased region" description="Basic and acidic residues" evidence="1">
    <location>
        <begin position="122"/>
        <end position="136"/>
    </location>
</feature>
<dbReference type="EMBL" id="CP060789">
    <property type="protein sequence ID" value="QNP57357.1"/>
    <property type="molecule type" value="Genomic_DNA"/>
</dbReference>
<dbReference type="Gene3D" id="3.40.50.410">
    <property type="entry name" value="von Willebrand factor, type A domain"/>
    <property type="match status" value="1"/>
</dbReference>
<evidence type="ECO:0000313" key="3">
    <source>
        <dbReference type="Proteomes" id="UP000516117"/>
    </source>
</evidence>
<feature type="region of interest" description="Disordered" evidence="1">
    <location>
        <begin position="112"/>
        <end position="138"/>
    </location>
</feature>
<dbReference type="KEGG" id="tdf:H9L22_09065"/>
<keyword evidence="3" id="KW-1185">Reference proteome</keyword>
<protein>
    <submittedName>
        <fullName evidence="2">VWA domain-containing protein</fullName>
    </submittedName>
</protein>
<name>A0A7H0H9Z1_9ACTN</name>
<organism evidence="2 3">
    <name type="scientific">Tessaracoccus defluvii</name>
    <dbReference type="NCBI Taxonomy" id="1285901"/>
    <lineage>
        <taxon>Bacteria</taxon>
        <taxon>Bacillati</taxon>
        <taxon>Actinomycetota</taxon>
        <taxon>Actinomycetes</taxon>
        <taxon>Propionibacteriales</taxon>
        <taxon>Propionibacteriaceae</taxon>
        <taxon>Tessaracoccus</taxon>
    </lineage>
</organism>
<proteinExistence type="predicted"/>
<evidence type="ECO:0000313" key="2">
    <source>
        <dbReference type="EMBL" id="QNP57357.1"/>
    </source>
</evidence>
<gene>
    <name evidence="2" type="ORF">H9L22_09065</name>
</gene>
<dbReference type="CDD" id="cd00198">
    <property type="entry name" value="vWFA"/>
    <property type="match status" value="1"/>
</dbReference>
<reference evidence="2 3" key="1">
    <citation type="submission" date="2020-08" db="EMBL/GenBank/DDBJ databases">
        <title>Genome sequence of Tessaracoccus defluvii JCM 17540T.</title>
        <authorList>
            <person name="Hyun D.-W."/>
            <person name="Bae J.-W."/>
        </authorList>
    </citation>
    <scope>NUCLEOTIDE SEQUENCE [LARGE SCALE GENOMIC DNA]</scope>
    <source>
        <strain evidence="2 3">JCM 17540</strain>
    </source>
</reference>
<accession>A0A7H0H9Z1</accession>
<dbReference type="InterPro" id="IPR036465">
    <property type="entry name" value="vWFA_dom_sf"/>
</dbReference>
<dbReference type="Proteomes" id="UP000516117">
    <property type="component" value="Chromosome"/>
</dbReference>
<evidence type="ECO:0000256" key="1">
    <source>
        <dbReference type="SAM" id="MobiDB-lite"/>
    </source>
</evidence>
<dbReference type="SUPFAM" id="SSF53300">
    <property type="entry name" value="vWA-like"/>
    <property type="match status" value="1"/>
</dbReference>
<sequence>MPGARFAVVTFDNAADVALPWTSDTSAVDALGQTLGWRPDAQASGSDISVAVGMADELLTAAEASRPHVPRYVVYFGDGEQTSQEPLESFAGLAPRLAGALVLGYGTQAGATMPLQPGSEDLVSRNDTPQRSRIDEGNLDAIAAELGGDYLHRGPRAG</sequence>